<reference evidence="1 2" key="1">
    <citation type="submission" date="2020-08" db="EMBL/GenBank/DDBJ databases">
        <title>Aphidius gifuensis genome sequencing and assembly.</title>
        <authorList>
            <person name="Du Z."/>
        </authorList>
    </citation>
    <scope>NUCLEOTIDE SEQUENCE [LARGE SCALE GENOMIC DNA]</scope>
    <source>
        <strain evidence="1">YNYX2018</strain>
        <tissue evidence="1">Adults</tissue>
    </source>
</reference>
<accession>A0A834Y4J9</accession>
<name>A0A834Y4J9_APHGI</name>
<dbReference type="EMBL" id="JACMRX010000001">
    <property type="protein sequence ID" value="KAF7997692.1"/>
    <property type="molecule type" value="Genomic_DNA"/>
</dbReference>
<dbReference type="OrthoDB" id="6354723at2759"/>
<evidence type="ECO:0000313" key="1">
    <source>
        <dbReference type="EMBL" id="KAF7997692.1"/>
    </source>
</evidence>
<sequence length="68" mass="7666">MVRSVKALVDLPTEVIERITLPSVWDDITNDKLKKSIIVRAGLVLKRDKEIPLSWMNEMVRAAVPLPG</sequence>
<dbReference type="AlphaFoldDB" id="A0A834Y4J9"/>
<evidence type="ECO:0000313" key="2">
    <source>
        <dbReference type="Proteomes" id="UP000639338"/>
    </source>
</evidence>
<comment type="caution">
    <text evidence="1">The sequence shown here is derived from an EMBL/GenBank/DDBJ whole genome shotgun (WGS) entry which is preliminary data.</text>
</comment>
<gene>
    <name evidence="1" type="ORF">HCN44_008865</name>
</gene>
<protein>
    <submittedName>
        <fullName evidence="1">Uncharacterized protein</fullName>
    </submittedName>
</protein>
<dbReference type="Proteomes" id="UP000639338">
    <property type="component" value="Unassembled WGS sequence"/>
</dbReference>
<proteinExistence type="predicted"/>
<keyword evidence="2" id="KW-1185">Reference proteome</keyword>
<organism evidence="1 2">
    <name type="scientific">Aphidius gifuensis</name>
    <name type="common">Parasitoid wasp</name>
    <dbReference type="NCBI Taxonomy" id="684658"/>
    <lineage>
        <taxon>Eukaryota</taxon>
        <taxon>Metazoa</taxon>
        <taxon>Ecdysozoa</taxon>
        <taxon>Arthropoda</taxon>
        <taxon>Hexapoda</taxon>
        <taxon>Insecta</taxon>
        <taxon>Pterygota</taxon>
        <taxon>Neoptera</taxon>
        <taxon>Endopterygota</taxon>
        <taxon>Hymenoptera</taxon>
        <taxon>Apocrita</taxon>
        <taxon>Ichneumonoidea</taxon>
        <taxon>Braconidae</taxon>
        <taxon>Aphidiinae</taxon>
        <taxon>Aphidius</taxon>
    </lineage>
</organism>